<keyword evidence="1" id="KW-0175">Coiled coil</keyword>
<feature type="coiled-coil region" evidence="1">
    <location>
        <begin position="85"/>
        <end position="126"/>
    </location>
</feature>
<proteinExistence type="predicted"/>
<gene>
    <name evidence="2" type="ORF">COM96_20970</name>
</gene>
<sequence>MDNFNREEQLRQLHEKRKQTTKIKVEEAIKRLAKISKAINFNSVAEEAGVSKATLYNHPELKERIKFLRNQQEKAFEDSRIKRDESNQNAIIASLKRKIEKLEKRKKELEEENKRLRERENEKLTDYFSKL</sequence>
<dbReference type="Proteomes" id="UP000220006">
    <property type="component" value="Unassembled WGS sequence"/>
</dbReference>
<dbReference type="AlphaFoldDB" id="A0A2A7HSU7"/>
<reference evidence="2 3" key="1">
    <citation type="submission" date="2017-09" db="EMBL/GenBank/DDBJ databases">
        <title>Large-scale bioinformatics analysis of Bacillus genomes uncovers conserved roles of natural products in bacterial physiology.</title>
        <authorList>
            <consortium name="Agbiome Team Llc"/>
            <person name="Bleich R.M."/>
            <person name="Grubbs K.J."/>
            <person name="Santa Maria K.C."/>
            <person name="Allen S.E."/>
            <person name="Farag S."/>
            <person name="Shank E.A."/>
            <person name="Bowers A."/>
        </authorList>
    </citation>
    <scope>NUCLEOTIDE SEQUENCE [LARGE SCALE GENOMIC DNA]</scope>
    <source>
        <strain evidence="2 3">AFS096845</strain>
    </source>
</reference>
<evidence type="ECO:0000313" key="3">
    <source>
        <dbReference type="Proteomes" id="UP000220006"/>
    </source>
</evidence>
<accession>A0A2A7HSU7</accession>
<dbReference type="EMBL" id="NVLK01000049">
    <property type="protein sequence ID" value="PEC20066.1"/>
    <property type="molecule type" value="Genomic_DNA"/>
</dbReference>
<evidence type="ECO:0000313" key="2">
    <source>
        <dbReference type="EMBL" id="PEC20066.1"/>
    </source>
</evidence>
<evidence type="ECO:0000256" key="1">
    <source>
        <dbReference type="SAM" id="Coils"/>
    </source>
</evidence>
<name>A0A2A7HSU7_BACCE</name>
<dbReference type="Pfam" id="PF19776">
    <property type="entry name" value="DUF6262"/>
    <property type="match status" value="1"/>
</dbReference>
<comment type="caution">
    <text evidence="2">The sequence shown here is derived from an EMBL/GenBank/DDBJ whole genome shotgun (WGS) entry which is preliminary data.</text>
</comment>
<organism evidence="2 3">
    <name type="scientific">Bacillus cereus</name>
    <dbReference type="NCBI Taxonomy" id="1396"/>
    <lineage>
        <taxon>Bacteria</taxon>
        <taxon>Bacillati</taxon>
        <taxon>Bacillota</taxon>
        <taxon>Bacilli</taxon>
        <taxon>Bacillales</taxon>
        <taxon>Bacillaceae</taxon>
        <taxon>Bacillus</taxon>
        <taxon>Bacillus cereus group</taxon>
    </lineage>
</organism>
<dbReference type="InterPro" id="IPR046229">
    <property type="entry name" value="TnpC-like"/>
</dbReference>
<protein>
    <submittedName>
        <fullName evidence="2">Transposase</fullName>
    </submittedName>
</protein>
<dbReference type="RefSeq" id="WP_097905375.1">
    <property type="nucleotide sequence ID" value="NZ_NVLK01000049.1"/>
</dbReference>